<keyword evidence="2" id="KW-1185">Reference proteome</keyword>
<sequence>MYKKYGIRRDQLDKLHNDMLRKASSLGTMNPAHIHAIPRVPSSCYTCFSPCSYELRELTYDWVDGVPDTLFDGAKLSFVSLPQGKKHPDTNEKLVLRPFSIAAGSVRLSAPDNRCLHFISLVRLFPWSDPAKDT</sequence>
<reference evidence="1 2" key="1">
    <citation type="submission" date="2014-11" db="EMBL/GenBank/DDBJ databases">
        <authorList>
            <person name="Zhu J."/>
            <person name="Qi W."/>
            <person name="Song R."/>
        </authorList>
    </citation>
    <scope>NUCLEOTIDE SEQUENCE [LARGE SCALE GENOMIC DNA]</scope>
</reference>
<name>A0A0G4GIH9_VITBC</name>
<dbReference type="VEuPathDB" id="CryptoDB:Vbra_17879"/>
<gene>
    <name evidence="1" type="ORF">Vbra_17879</name>
</gene>
<dbReference type="Proteomes" id="UP000041254">
    <property type="component" value="Unassembled WGS sequence"/>
</dbReference>
<dbReference type="InParanoid" id="A0A0G4GIH9"/>
<dbReference type="EMBL" id="CDMY01000677">
    <property type="protein sequence ID" value="CEM29641.1"/>
    <property type="molecule type" value="Genomic_DNA"/>
</dbReference>
<protein>
    <submittedName>
        <fullName evidence="1">Uncharacterized protein</fullName>
    </submittedName>
</protein>
<proteinExistence type="predicted"/>
<evidence type="ECO:0000313" key="1">
    <source>
        <dbReference type="EMBL" id="CEM29641.1"/>
    </source>
</evidence>
<evidence type="ECO:0000313" key="2">
    <source>
        <dbReference type="Proteomes" id="UP000041254"/>
    </source>
</evidence>
<accession>A0A0G4GIH9</accession>
<organism evidence="1 2">
    <name type="scientific">Vitrella brassicaformis (strain CCMP3155)</name>
    <dbReference type="NCBI Taxonomy" id="1169540"/>
    <lineage>
        <taxon>Eukaryota</taxon>
        <taxon>Sar</taxon>
        <taxon>Alveolata</taxon>
        <taxon>Colpodellida</taxon>
        <taxon>Vitrellaceae</taxon>
        <taxon>Vitrella</taxon>
    </lineage>
</organism>
<dbReference type="AlphaFoldDB" id="A0A0G4GIH9"/>